<feature type="region of interest" description="Disordered" evidence="1">
    <location>
        <begin position="290"/>
        <end position="324"/>
    </location>
</feature>
<proteinExistence type="predicted"/>
<dbReference type="Proteomes" id="UP001417504">
    <property type="component" value="Unassembled WGS sequence"/>
</dbReference>
<accession>A0AAP0EB32</accession>
<reference evidence="2 3" key="1">
    <citation type="submission" date="2024-01" db="EMBL/GenBank/DDBJ databases">
        <title>Genome assemblies of Stephania.</title>
        <authorList>
            <person name="Yang L."/>
        </authorList>
    </citation>
    <scope>NUCLEOTIDE SEQUENCE [LARGE SCALE GENOMIC DNA]</scope>
    <source>
        <strain evidence="2">QJT</strain>
        <tissue evidence="2">Leaf</tissue>
    </source>
</reference>
<evidence type="ECO:0008006" key="4">
    <source>
        <dbReference type="Google" id="ProtNLM"/>
    </source>
</evidence>
<evidence type="ECO:0000256" key="1">
    <source>
        <dbReference type="SAM" id="MobiDB-lite"/>
    </source>
</evidence>
<feature type="compositionally biased region" description="Basic residues" evidence="1">
    <location>
        <begin position="292"/>
        <end position="309"/>
    </location>
</feature>
<dbReference type="Gene3D" id="1.25.40.10">
    <property type="entry name" value="Tetratricopeptide repeat domain"/>
    <property type="match status" value="1"/>
</dbReference>
<dbReference type="PANTHER" id="PTHR47603">
    <property type="entry name" value="PPR CONTAINING-LIKE PROTEIN"/>
    <property type="match status" value="1"/>
</dbReference>
<sequence length="324" mass="37233">MGAHYNLRRTIFSSASNYINTLFAHTHTHTHTHTHRPSNSTTKVGLIAQCRRSCSARVFGVRHGSFSYCTMVQCQMLDECNPKPVASAEYYNQSMQSSNNERIRQIGQNVSRKDKVKFLLDTLSGLKNSKEAVYGALDAWVAWEQTFPTVSLKRVLIMLGKEHQWHRVVQVIKWMLSKGHGNTMGTYSQLIHALDMDHRAEEAHQFWVKKIGHDLHSVPWKLCTLMMSIYYRNDMLERLVKLFKGLEAFDRKPPEKSIVQRVANAYEILGSLEDQKRVLDKYSYLFSETWKSRTKKSSKASRKKVKKSGKNNVEGSENLSGTSD</sequence>
<dbReference type="AlphaFoldDB" id="A0AAP0EB32"/>
<gene>
    <name evidence="2" type="ORF">Sjap_026250</name>
</gene>
<organism evidence="2 3">
    <name type="scientific">Stephania japonica</name>
    <dbReference type="NCBI Taxonomy" id="461633"/>
    <lineage>
        <taxon>Eukaryota</taxon>
        <taxon>Viridiplantae</taxon>
        <taxon>Streptophyta</taxon>
        <taxon>Embryophyta</taxon>
        <taxon>Tracheophyta</taxon>
        <taxon>Spermatophyta</taxon>
        <taxon>Magnoliopsida</taxon>
        <taxon>Ranunculales</taxon>
        <taxon>Menispermaceae</taxon>
        <taxon>Menispermoideae</taxon>
        <taxon>Cissampelideae</taxon>
        <taxon>Stephania</taxon>
    </lineage>
</organism>
<name>A0AAP0EB32_9MAGN</name>
<dbReference type="InterPro" id="IPR011990">
    <property type="entry name" value="TPR-like_helical_dom_sf"/>
</dbReference>
<protein>
    <recommendedName>
        <fullName evidence="4">Pentatricopeptide repeat-containing protein</fullName>
    </recommendedName>
</protein>
<evidence type="ECO:0000313" key="3">
    <source>
        <dbReference type="Proteomes" id="UP001417504"/>
    </source>
</evidence>
<feature type="compositionally biased region" description="Polar residues" evidence="1">
    <location>
        <begin position="311"/>
        <end position="324"/>
    </location>
</feature>
<evidence type="ECO:0000313" key="2">
    <source>
        <dbReference type="EMBL" id="KAK9085839.1"/>
    </source>
</evidence>
<keyword evidence="3" id="KW-1185">Reference proteome</keyword>
<dbReference type="EMBL" id="JBBNAE010000011">
    <property type="protein sequence ID" value="KAK9085839.1"/>
    <property type="molecule type" value="Genomic_DNA"/>
</dbReference>
<dbReference type="PANTHER" id="PTHR47603:SF1">
    <property type="entry name" value="PPR CONTAINING-LIKE PROTEIN"/>
    <property type="match status" value="1"/>
</dbReference>
<comment type="caution">
    <text evidence="2">The sequence shown here is derived from an EMBL/GenBank/DDBJ whole genome shotgun (WGS) entry which is preliminary data.</text>
</comment>